<dbReference type="OrthoDB" id="5994at2759"/>
<dbReference type="InterPro" id="IPR001787">
    <property type="entry name" value="Ribosomal_bL21"/>
</dbReference>
<dbReference type="GO" id="GO:0006412">
    <property type="term" value="P:translation"/>
    <property type="evidence" value="ECO:0007669"/>
    <property type="project" value="InterPro"/>
</dbReference>
<keyword evidence="8" id="KW-1185">Reference proteome</keyword>
<keyword evidence="2" id="KW-0699">rRNA-binding</keyword>
<dbReference type="InterPro" id="IPR018258">
    <property type="entry name" value="Ribosomal_bL21_CS"/>
</dbReference>
<evidence type="ECO:0000256" key="3">
    <source>
        <dbReference type="ARBA" id="ARBA00022884"/>
    </source>
</evidence>
<dbReference type="AlphaFoldDB" id="A0A8J8NXH5"/>
<proteinExistence type="inferred from homology"/>
<dbReference type="PROSITE" id="PS01169">
    <property type="entry name" value="RIBOSOMAL_L21"/>
    <property type="match status" value="1"/>
</dbReference>
<dbReference type="Pfam" id="PF00829">
    <property type="entry name" value="Ribosomal_L21p"/>
    <property type="match status" value="1"/>
</dbReference>
<dbReference type="PANTHER" id="PTHR21349">
    <property type="entry name" value="50S RIBOSOMAL PROTEIN L21"/>
    <property type="match status" value="1"/>
</dbReference>
<evidence type="ECO:0000256" key="2">
    <source>
        <dbReference type="ARBA" id="ARBA00022730"/>
    </source>
</evidence>
<evidence type="ECO:0000313" key="8">
    <source>
        <dbReference type="Proteomes" id="UP000785679"/>
    </source>
</evidence>
<keyword evidence="5" id="KW-0687">Ribonucleoprotein</keyword>
<accession>A0A8J8NXH5</accession>
<reference evidence="7" key="1">
    <citation type="submission" date="2019-06" db="EMBL/GenBank/DDBJ databases">
        <authorList>
            <person name="Zheng W."/>
        </authorList>
    </citation>
    <scope>NUCLEOTIDE SEQUENCE</scope>
    <source>
        <strain evidence="7">QDHG01</strain>
    </source>
</reference>
<sequence>MKTMHHEYYVNKEYKRLMDKWQKPLQRKLIKRERKLQNPIEPKPEQAEVLYVHNPSEGVALPPHPEQVFAVMRVKGLQYKVAKDDRVMVELLEDFEVGTQLEFEDVLLVGTKDYTCVGRPLVEKARIYATVEETSQTEKTLIFKKRRRKDSQRHQGHRQWVTVLRIDKIAHELQEEQITQATIELEALSLKPTVSII</sequence>
<comment type="caution">
    <text evidence="7">The sequence shown here is derived from an EMBL/GenBank/DDBJ whole genome shotgun (WGS) entry which is preliminary data.</text>
</comment>
<organism evidence="7 8">
    <name type="scientific">Halteria grandinella</name>
    <dbReference type="NCBI Taxonomy" id="5974"/>
    <lineage>
        <taxon>Eukaryota</taxon>
        <taxon>Sar</taxon>
        <taxon>Alveolata</taxon>
        <taxon>Ciliophora</taxon>
        <taxon>Intramacronucleata</taxon>
        <taxon>Spirotrichea</taxon>
        <taxon>Stichotrichia</taxon>
        <taxon>Sporadotrichida</taxon>
        <taxon>Halteriidae</taxon>
        <taxon>Halteria</taxon>
    </lineage>
</organism>
<dbReference type="Proteomes" id="UP000785679">
    <property type="component" value="Unassembled WGS sequence"/>
</dbReference>
<evidence type="ECO:0000256" key="1">
    <source>
        <dbReference type="ARBA" id="ARBA00008563"/>
    </source>
</evidence>
<dbReference type="SUPFAM" id="SSF141091">
    <property type="entry name" value="L21p-like"/>
    <property type="match status" value="1"/>
</dbReference>
<protein>
    <recommendedName>
        <fullName evidence="6">Large ribosomal subunit protein bL21m</fullName>
    </recommendedName>
</protein>
<dbReference type="InterPro" id="IPR028909">
    <property type="entry name" value="bL21-like"/>
</dbReference>
<evidence type="ECO:0000313" key="7">
    <source>
        <dbReference type="EMBL" id="TNV83656.1"/>
    </source>
</evidence>
<dbReference type="EMBL" id="RRYP01003599">
    <property type="protein sequence ID" value="TNV83656.1"/>
    <property type="molecule type" value="Genomic_DNA"/>
</dbReference>
<evidence type="ECO:0000256" key="4">
    <source>
        <dbReference type="ARBA" id="ARBA00022980"/>
    </source>
</evidence>
<dbReference type="GO" id="GO:0019843">
    <property type="term" value="F:rRNA binding"/>
    <property type="evidence" value="ECO:0007669"/>
    <property type="project" value="UniProtKB-KW"/>
</dbReference>
<keyword evidence="3" id="KW-0694">RNA-binding</keyword>
<dbReference type="InterPro" id="IPR036164">
    <property type="entry name" value="bL21-like_sf"/>
</dbReference>
<evidence type="ECO:0000256" key="6">
    <source>
        <dbReference type="ARBA" id="ARBA00044129"/>
    </source>
</evidence>
<comment type="similarity">
    <text evidence="1">Belongs to the bacterial ribosomal protein bL21 family.</text>
</comment>
<keyword evidence="4" id="KW-0689">Ribosomal protein</keyword>
<dbReference type="GO" id="GO:0003735">
    <property type="term" value="F:structural constituent of ribosome"/>
    <property type="evidence" value="ECO:0007669"/>
    <property type="project" value="InterPro"/>
</dbReference>
<dbReference type="NCBIfam" id="TIGR00061">
    <property type="entry name" value="L21"/>
    <property type="match status" value="1"/>
</dbReference>
<dbReference type="GO" id="GO:0005762">
    <property type="term" value="C:mitochondrial large ribosomal subunit"/>
    <property type="evidence" value="ECO:0007669"/>
    <property type="project" value="TreeGrafter"/>
</dbReference>
<dbReference type="PANTHER" id="PTHR21349:SF0">
    <property type="entry name" value="LARGE RIBOSOMAL SUBUNIT PROTEIN BL21M"/>
    <property type="match status" value="1"/>
</dbReference>
<dbReference type="HAMAP" id="MF_01363">
    <property type="entry name" value="Ribosomal_bL21"/>
    <property type="match status" value="1"/>
</dbReference>
<evidence type="ECO:0000256" key="5">
    <source>
        <dbReference type="ARBA" id="ARBA00023274"/>
    </source>
</evidence>
<gene>
    <name evidence="7" type="ORF">FGO68_gene6118</name>
</gene>
<name>A0A8J8NXH5_HALGN</name>